<evidence type="ECO:0000313" key="1">
    <source>
        <dbReference type="EMBL" id="CBZ34884.1"/>
    </source>
</evidence>
<gene>
    <name evidence="1" type="ORF">LDBPK_252540</name>
</gene>
<dbReference type="GO" id="GO:0004177">
    <property type="term" value="F:aminopeptidase activity"/>
    <property type="evidence" value="ECO:0007669"/>
    <property type="project" value="UniProtKB-KW"/>
</dbReference>
<proteinExistence type="predicted"/>
<name>E9BI08_LEIDO</name>
<dbReference type="InterPro" id="IPR050422">
    <property type="entry name" value="X-Pro_aminopeptidase_P"/>
</dbReference>
<dbReference type="Proteomes" id="UP000008980">
    <property type="component" value="Chromosome 25"/>
</dbReference>
<evidence type="ECO:0000313" key="2">
    <source>
        <dbReference type="Proteomes" id="UP000008980"/>
    </source>
</evidence>
<accession>E9BI08</accession>
<protein>
    <submittedName>
        <fullName evidence="1">Aminopeptidase P1, putative</fullName>
    </submittedName>
</protein>
<dbReference type="PANTHER" id="PTHR43763">
    <property type="entry name" value="XAA-PRO AMINOPEPTIDASE 1"/>
    <property type="match status" value="1"/>
</dbReference>
<dbReference type="VEuPathDB" id="TriTrypDB:LdBPK_252540.1"/>
<sequence>MNPYVATVAEWERLSKRINLRPVANIVQDMMPPEKNVQRMYVRPVEFCGATCQERRAAILAELEKKDCDLIILSALDEIAWLTNLRGGDV</sequence>
<dbReference type="RefSeq" id="XP_003861584.1">
    <property type="nucleotide sequence ID" value="XM_003861536.1"/>
</dbReference>
<dbReference type="KEGG" id="ldo:LDBPK_252540"/>
<organism evidence="1 2">
    <name type="scientific">Leishmania donovani</name>
    <dbReference type="NCBI Taxonomy" id="5661"/>
    <lineage>
        <taxon>Eukaryota</taxon>
        <taxon>Discoba</taxon>
        <taxon>Euglenozoa</taxon>
        <taxon>Kinetoplastea</taxon>
        <taxon>Metakinetoplastina</taxon>
        <taxon>Trypanosomatida</taxon>
        <taxon>Trypanosomatidae</taxon>
        <taxon>Leishmaniinae</taxon>
        <taxon>Leishmania</taxon>
    </lineage>
</organism>
<reference evidence="1 2" key="1">
    <citation type="journal article" date="2011" name="Genome Res.">
        <title>Whole genome sequencing of multiple Leishmania donovani clinical isolates provides insights into population structure and mechanisms of drug resistance.</title>
        <authorList>
            <person name="Downing T."/>
            <person name="Imamura H."/>
            <person name="Decuypere S."/>
            <person name="Clark T.G."/>
            <person name="Coombs G.H."/>
            <person name="Cotton J.A."/>
            <person name="Hilley J.D."/>
            <person name="de Doncker S."/>
            <person name="Maes I."/>
            <person name="Mottram J.C."/>
            <person name="Quail M.A."/>
            <person name="Rijal S."/>
            <person name="Sanders M."/>
            <person name="Schonian G."/>
            <person name="Stark O."/>
            <person name="Sundar S."/>
            <person name="Vanaerschot M."/>
            <person name="Hertz-Fowler C."/>
            <person name="Dujardin J.C."/>
            <person name="Berriman M."/>
        </authorList>
    </citation>
    <scope>NUCLEOTIDE SEQUENCE [LARGE SCALE GENOMIC DNA]</scope>
    <source>
        <strain evidence="1 2">BPK282A1</strain>
    </source>
</reference>
<dbReference type="PANTHER" id="PTHR43763:SF6">
    <property type="entry name" value="XAA-PRO AMINOPEPTIDASE 1"/>
    <property type="match status" value="1"/>
</dbReference>
<dbReference type="Gene3D" id="3.40.350.10">
    <property type="entry name" value="Creatinase/prolidase N-terminal domain"/>
    <property type="match status" value="1"/>
</dbReference>
<dbReference type="InterPro" id="IPR029149">
    <property type="entry name" value="Creatin/AminoP/Spt16_N"/>
</dbReference>
<dbReference type="GeneID" id="13388830"/>
<dbReference type="AlphaFoldDB" id="E9BI08"/>
<keyword evidence="1" id="KW-0645">Protease</keyword>
<keyword evidence="1" id="KW-0378">Hydrolase</keyword>
<feature type="non-terminal residue" evidence="1">
    <location>
        <position position="90"/>
    </location>
</feature>
<dbReference type="Pfam" id="PF16189">
    <property type="entry name" value="Creatinase_N_2"/>
    <property type="match status" value="1"/>
</dbReference>
<keyword evidence="1" id="KW-0031">Aminopeptidase</keyword>
<dbReference type="EMBL" id="FR799612">
    <property type="protein sequence ID" value="CBZ34884.1"/>
    <property type="molecule type" value="Genomic_DNA"/>
</dbReference>
<reference evidence="2" key="2">
    <citation type="submission" date="2011-02" db="EMBL/GenBank/DDBJ databases">
        <title>Whole genome sequencing of Leishmania donovani clinical lines reveals dynamic variation related to drug resistance.</title>
        <authorList>
            <person name="Downing T."/>
            <person name="Imamura H."/>
            <person name="Sanders M."/>
            <person name="Decuypere S."/>
            <person name="Hertz-Fowler C."/>
            <person name="Clark T.G."/>
            <person name="Rijal S."/>
            <person name="Sundar S."/>
            <person name="Quail M.A."/>
            <person name="De Doncker S."/>
            <person name="Maes I."/>
            <person name="Vanaerschot M."/>
            <person name="Stark O."/>
            <person name="Schonian G."/>
            <person name="Dujardin J.C."/>
            <person name="Berriman M."/>
        </authorList>
    </citation>
    <scope>NUCLEOTIDE SEQUENCE [LARGE SCALE GENOMIC DNA]</scope>
    <source>
        <strain evidence="2">BPK282A1</strain>
    </source>
</reference>